<feature type="domain" description="Glycoside hydrolase family 31 TIM barrel" evidence="6">
    <location>
        <begin position="200"/>
        <end position="534"/>
    </location>
</feature>
<dbReference type="PANTHER" id="PTHR22762">
    <property type="entry name" value="ALPHA-GLUCOSIDASE"/>
    <property type="match status" value="1"/>
</dbReference>
<dbReference type="Gene3D" id="2.60.40.1180">
    <property type="entry name" value="Golgi alpha-mannosidase II"/>
    <property type="match status" value="2"/>
</dbReference>
<keyword evidence="11" id="KW-1185">Reference proteome</keyword>
<dbReference type="InterPro" id="IPR030458">
    <property type="entry name" value="Glyco_hydro_31_AS"/>
</dbReference>
<dbReference type="CDD" id="cd06604">
    <property type="entry name" value="GH31_glucosidase_II_MalA"/>
    <property type="match status" value="1"/>
</dbReference>
<feature type="domain" description="Glycoside hydrolase family 31 N-terminal" evidence="7">
    <location>
        <begin position="83"/>
        <end position="156"/>
    </location>
</feature>
<gene>
    <name evidence="10" type="ORF">DCC81_05810</name>
</gene>
<evidence type="ECO:0000259" key="7">
    <source>
        <dbReference type="Pfam" id="PF13802"/>
    </source>
</evidence>
<dbReference type="Pfam" id="PF17137">
    <property type="entry name" value="DUF5110"/>
    <property type="match status" value="1"/>
</dbReference>
<evidence type="ECO:0000259" key="8">
    <source>
        <dbReference type="Pfam" id="PF17137"/>
    </source>
</evidence>
<comment type="similarity">
    <text evidence="1 4">Belongs to the glycosyl hydrolase 31 family.</text>
</comment>
<dbReference type="PROSITE" id="PS00129">
    <property type="entry name" value="GLYCOSYL_HYDROL_F31_1"/>
    <property type="match status" value="1"/>
</dbReference>
<feature type="domain" description="Glycosyl hydrolase family 31 C-terminal" evidence="9">
    <location>
        <begin position="542"/>
        <end position="615"/>
    </location>
</feature>
<evidence type="ECO:0000256" key="1">
    <source>
        <dbReference type="ARBA" id="ARBA00007806"/>
    </source>
</evidence>
<proteinExistence type="inferred from homology"/>
<dbReference type="GO" id="GO:0030246">
    <property type="term" value="F:carbohydrate binding"/>
    <property type="evidence" value="ECO:0007669"/>
    <property type="project" value="InterPro"/>
</dbReference>
<keyword evidence="3 4" id="KW-0326">Glycosidase</keyword>
<dbReference type="GO" id="GO:0005975">
    <property type="term" value="P:carbohydrate metabolic process"/>
    <property type="evidence" value="ECO:0007669"/>
    <property type="project" value="InterPro"/>
</dbReference>
<evidence type="ECO:0000256" key="4">
    <source>
        <dbReference type="RuleBase" id="RU361185"/>
    </source>
</evidence>
<dbReference type="RefSeq" id="WP_108685625.1">
    <property type="nucleotide sequence ID" value="NZ_QCYK01000001.1"/>
</dbReference>
<evidence type="ECO:0000256" key="3">
    <source>
        <dbReference type="ARBA" id="ARBA00023295"/>
    </source>
</evidence>
<evidence type="ECO:0000313" key="10">
    <source>
        <dbReference type="EMBL" id="PUZ28985.1"/>
    </source>
</evidence>
<dbReference type="InterPro" id="IPR033403">
    <property type="entry name" value="DUF5110"/>
</dbReference>
<dbReference type="InterPro" id="IPR011013">
    <property type="entry name" value="Gal_mutarotase_sf_dom"/>
</dbReference>
<evidence type="ECO:0000256" key="2">
    <source>
        <dbReference type="ARBA" id="ARBA00022801"/>
    </source>
</evidence>
<dbReference type="Gene3D" id="2.60.40.1760">
    <property type="entry name" value="glycosyl hydrolase (family 31)"/>
    <property type="match status" value="1"/>
</dbReference>
<dbReference type="InterPro" id="IPR048395">
    <property type="entry name" value="Glyco_hydro_31_C"/>
</dbReference>
<dbReference type="Gene3D" id="3.20.20.80">
    <property type="entry name" value="Glycosidases"/>
    <property type="match status" value="1"/>
</dbReference>
<evidence type="ECO:0000256" key="5">
    <source>
        <dbReference type="SAM" id="SignalP"/>
    </source>
</evidence>
<organism evidence="10 11">
    <name type="scientific">Chitinophaga parva</name>
    <dbReference type="NCBI Taxonomy" id="2169414"/>
    <lineage>
        <taxon>Bacteria</taxon>
        <taxon>Pseudomonadati</taxon>
        <taxon>Bacteroidota</taxon>
        <taxon>Chitinophagia</taxon>
        <taxon>Chitinophagales</taxon>
        <taxon>Chitinophagaceae</taxon>
        <taxon>Chitinophaga</taxon>
    </lineage>
</organism>
<evidence type="ECO:0000313" key="11">
    <source>
        <dbReference type="Proteomes" id="UP000244450"/>
    </source>
</evidence>
<dbReference type="PANTHER" id="PTHR22762:SF120">
    <property type="entry name" value="HETEROGLYCAN GLUCOSIDASE 1"/>
    <property type="match status" value="1"/>
</dbReference>
<comment type="caution">
    <text evidence="10">The sequence shown here is derived from an EMBL/GenBank/DDBJ whole genome shotgun (WGS) entry which is preliminary data.</text>
</comment>
<dbReference type="InterPro" id="IPR025887">
    <property type="entry name" value="Glyco_hydro_31_N_dom"/>
</dbReference>
<evidence type="ECO:0000259" key="9">
    <source>
        <dbReference type="Pfam" id="PF21365"/>
    </source>
</evidence>
<dbReference type="InterPro" id="IPR017853">
    <property type="entry name" value="GH"/>
</dbReference>
<dbReference type="InterPro" id="IPR013780">
    <property type="entry name" value="Glyco_hydro_b"/>
</dbReference>
<protein>
    <submittedName>
        <fullName evidence="10">Alpha-glucosidase</fullName>
    </submittedName>
</protein>
<keyword evidence="5" id="KW-0732">Signal</keyword>
<dbReference type="SUPFAM" id="SSF51445">
    <property type="entry name" value="(Trans)glycosidases"/>
    <property type="match status" value="1"/>
</dbReference>
<dbReference type="GO" id="GO:0004553">
    <property type="term" value="F:hydrolase activity, hydrolyzing O-glycosyl compounds"/>
    <property type="evidence" value="ECO:0007669"/>
    <property type="project" value="InterPro"/>
</dbReference>
<feature type="signal peptide" evidence="5">
    <location>
        <begin position="1"/>
        <end position="22"/>
    </location>
</feature>
<dbReference type="SUPFAM" id="SSF74650">
    <property type="entry name" value="Galactose mutarotase-like"/>
    <property type="match status" value="1"/>
</dbReference>
<dbReference type="CDD" id="cd14752">
    <property type="entry name" value="GH31_N"/>
    <property type="match status" value="1"/>
</dbReference>
<dbReference type="Pfam" id="PF21365">
    <property type="entry name" value="Glyco_hydro_31_3rd"/>
    <property type="match status" value="1"/>
</dbReference>
<dbReference type="Proteomes" id="UP000244450">
    <property type="component" value="Unassembled WGS sequence"/>
</dbReference>
<name>A0A2T7BMT0_9BACT</name>
<evidence type="ECO:0000259" key="6">
    <source>
        <dbReference type="Pfam" id="PF01055"/>
    </source>
</evidence>
<reference evidence="10 11" key="1">
    <citation type="submission" date="2018-04" db="EMBL/GenBank/DDBJ databases">
        <title>Chitinophaga fuyangensis sp. nov., isolated from soil in a chemical factory.</title>
        <authorList>
            <person name="Chen K."/>
        </authorList>
    </citation>
    <scope>NUCLEOTIDE SEQUENCE [LARGE SCALE GENOMIC DNA]</scope>
    <source>
        <strain evidence="10 11">LY-1</strain>
    </source>
</reference>
<dbReference type="Pfam" id="PF01055">
    <property type="entry name" value="Glyco_hydro_31_2nd"/>
    <property type="match status" value="1"/>
</dbReference>
<feature type="domain" description="DUF5110" evidence="8">
    <location>
        <begin position="631"/>
        <end position="689"/>
    </location>
</feature>
<keyword evidence="2 4" id="KW-0378">Hydrolase</keyword>
<sequence length="723" mass="79577">MSFSPKHFLFILCIACGAAATAQNIPVQRAGLISPSIAEFIPRGFDPSKTPSLILQKEPSIQSALPATWNVQPEFAVENGKAIATVHLKGNISLYGGGEVTGPLLRNGKTIRLWNTDNGAYGTDGGRRLYQTHPWVLGVREDGSAFGVLFDSPWKAELTTDPDKIELRTESTVLFRVFIINRSSPQEVVKGLAALTGTMEMPPRWALGYQQCRFSYGTEKRVREIADTFRAKQIPCDAIWMDIDYMDGYRVFTFNKTNFPNPAKLNADLHAQGYHTVFMIDPGVKVDNNYTVYASGKANDVWVKDPAGKEYHGKVWPGDCAFPDFTRPQTRQWWASLYSDFLKNGMDGIWNDMNEPAVNDNDFPDSLRLGTMPYNTPHRGGGGLPAGPHLLYHNAFGRLMVQATREGVMAAKPDKRPFILTRANLLGGQRFAATWTGDNYASEEFMKVSVPMSITLGLSGQPFSGPDIGGFLGNTSGDLWANWLGFGVFMPFARGHACAGTNNKEPWAYGAAIESTSRIALERRYRMLPYLYSLVHEAHTNGLPLMRPVFFDDPADQRLRAEDQAFLLGKDLLVIPAFAKEPQLPKGIWEPLSLVTGDTADAYQAKLLIKGGSIIPAGTAIQHTNENALATLTLYICLDAQGMANGTLYWDAGEGWGFKTGAYRLLKFQATEKNGKTLIRLASRSGKYNIGKDIHQVLAVVIKNGHTFTGRVSLENGVLNTGG</sequence>
<dbReference type="OrthoDB" id="176168at2"/>
<feature type="chain" id="PRO_5015742581" evidence="5">
    <location>
        <begin position="23"/>
        <end position="723"/>
    </location>
</feature>
<dbReference type="EMBL" id="QCYK01000001">
    <property type="protein sequence ID" value="PUZ28985.1"/>
    <property type="molecule type" value="Genomic_DNA"/>
</dbReference>
<dbReference type="Pfam" id="PF13802">
    <property type="entry name" value="Gal_mutarotas_2"/>
    <property type="match status" value="1"/>
</dbReference>
<dbReference type="AlphaFoldDB" id="A0A2T7BMT0"/>
<dbReference type="SUPFAM" id="SSF51011">
    <property type="entry name" value="Glycosyl hydrolase domain"/>
    <property type="match status" value="1"/>
</dbReference>
<dbReference type="InterPro" id="IPR000322">
    <property type="entry name" value="Glyco_hydro_31_TIM"/>
</dbReference>
<accession>A0A2T7BMT0</accession>